<proteinExistence type="predicted"/>
<evidence type="ECO:0000313" key="2">
    <source>
        <dbReference type="Proteomes" id="UP001230649"/>
    </source>
</evidence>
<dbReference type="EMBL" id="JASBWS010000060">
    <property type="protein sequence ID" value="KAJ9103042.1"/>
    <property type="molecule type" value="Genomic_DNA"/>
</dbReference>
<reference evidence="1" key="1">
    <citation type="submission" date="2023-04" db="EMBL/GenBank/DDBJ databases">
        <title>Draft Genome sequencing of Naganishia species isolated from polar environments using Oxford Nanopore Technology.</title>
        <authorList>
            <person name="Leo P."/>
            <person name="Venkateswaran K."/>
        </authorList>
    </citation>
    <scope>NUCLEOTIDE SEQUENCE</scope>
    <source>
        <strain evidence="1">MNA-CCFEE 5262</strain>
    </source>
</reference>
<accession>A0ACC2VUN4</accession>
<evidence type="ECO:0000313" key="1">
    <source>
        <dbReference type="EMBL" id="KAJ9103042.1"/>
    </source>
</evidence>
<protein>
    <submittedName>
        <fullName evidence="1">Uncharacterized protein</fullName>
    </submittedName>
</protein>
<keyword evidence="2" id="KW-1185">Reference proteome</keyword>
<gene>
    <name evidence="1" type="ORF">QFC20_004851</name>
</gene>
<organism evidence="1 2">
    <name type="scientific">Naganishia adeliensis</name>
    <dbReference type="NCBI Taxonomy" id="92952"/>
    <lineage>
        <taxon>Eukaryota</taxon>
        <taxon>Fungi</taxon>
        <taxon>Dikarya</taxon>
        <taxon>Basidiomycota</taxon>
        <taxon>Agaricomycotina</taxon>
        <taxon>Tremellomycetes</taxon>
        <taxon>Filobasidiales</taxon>
        <taxon>Filobasidiaceae</taxon>
        <taxon>Naganishia</taxon>
    </lineage>
</organism>
<sequence>MTITKSTSAPLVVIGGATDNQGGSVLHYLRESDKEYRLRALTRDNTKPKAKALSELGVEVVSIDLKPENKEKIQEVYSGADVVFSVTNFWEHVDMEREIKEGKAMIDAALAAGVKLFIFSSLPSSINKTNGEIKNIHHFEGKARIEEYGRSKASDNFQFVAVQAGFYDTNMLHGQLIRKGSDGTWTFKAPISADTLVPSIDIDEYGLWVRAAIEHKEVRDDGRAVPVVAEDISLREMIEDIIKATGTDIQIVDNISYEESVKVFPEGTPAHIIEDLGVDMWKALDRYGYFQGVDVKWPLKYLAKKPSTFAEWLARTDLSEYKK</sequence>
<dbReference type="Proteomes" id="UP001230649">
    <property type="component" value="Unassembled WGS sequence"/>
</dbReference>
<comment type="caution">
    <text evidence="1">The sequence shown here is derived from an EMBL/GenBank/DDBJ whole genome shotgun (WGS) entry which is preliminary data.</text>
</comment>
<name>A0ACC2VUN4_9TREE</name>